<evidence type="ECO:0000256" key="1">
    <source>
        <dbReference type="SAM" id="Phobius"/>
    </source>
</evidence>
<evidence type="ECO:0000313" key="2">
    <source>
        <dbReference type="EMBL" id="MBM7061826.1"/>
    </source>
</evidence>
<dbReference type="Proteomes" id="UP000717995">
    <property type="component" value="Unassembled WGS sequence"/>
</dbReference>
<organism evidence="2 3">
    <name type="scientific">Zestomonas insulae</name>
    <dbReference type="NCBI Taxonomy" id="2809017"/>
    <lineage>
        <taxon>Bacteria</taxon>
        <taxon>Pseudomonadati</taxon>
        <taxon>Pseudomonadota</taxon>
        <taxon>Gammaproteobacteria</taxon>
        <taxon>Pseudomonadales</taxon>
        <taxon>Pseudomonadaceae</taxon>
        <taxon>Zestomonas</taxon>
    </lineage>
</organism>
<keyword evidence="1" id="KW-1133">Transmembrane helix</keyword>
<keyword evidence="3" id="KW-1185">Reference proteome</keyword>
<keyword evidence="1" id="KW-0472">Membrane</keyword>
<feature type="transmembrane region" description="Helical" evidence="1">
    <location>
        <begin position="29"/>
        <end position="51"/>
    </location>
</feature>
<sequence>MSDAKLPNLDQLKELPVPPPVVSYFPQTWGWLVLLLVVLLALAAWAGWRYWQWRRDRYRRDALARLDALEAALADEHTRLPALRELPELLKRVALSMPQRPQVATLGGADWQAFLTKTSSAPLPEGFGRQLATLAYAPVERVKALPADELQGLLASSRHWIETHHVAV</sequence>
<accession>A0ABS2IFG5</accession>
<reference evidence="2 3" key="1">
    <citation type="submission" date="2021-02" db="EMBL/GenBank/DDBJ databases">
        <authorList>
            <person name="Lee D.-H."/>
        </authorList>
    </citation>
    <scope>NUCLEOTIDE SEQUENCE [LARGE SCALE GENOMIC DNA]</scope>
    <source>
        <strain evidence="2 3">UL073</strain>
    </source>
</reference>
<dbReference type="RefSeq" id="WP_205349020.1">
    <property type="nucleotide sequence ID" value="NZ_JAFEUP010000004.1"/>
</dbReference>
<dbReference type="InterPro" id="IPR025489">
    <property type="entry name" value="DUF4381"/>
</dbReference>
<protein>
    <submittedName>
        <fullName evidence="2">DUF4381 domain-containing protein</fullName>
    </submittedName>
</protein>
<keyword evidence="1" id="KW-0812">Transmembrane</keyword>
<gene>
    <name evidence="2" type="ORF">JQX08_14040</name>
</gene>
<dbReference type="Pfam" id="PF14316">
    <property type="entry name" value="DUF4381"/>
    <property type="match status" value="1"/>
</dbReference>
<evidence type="ECO:0000313" key="3">
    <source>
        <dbReference type="Proteomes" id="UP000717995"/>
    </source>
</evidence>
<proteinExistence type="predicted"/>
<name>A0ABS2IFG5_9GAMM</name>
<comment type="caution">
    <text evidence="2">The sequence shown here is derived from an EMBL/GenBank/DDBJ whole genome shotgun (WGS) entry which is preliminary data.</text>
</comment>
<dbReference type="EMBL" id="JAFEUP010000004">
    <property type="protein sequence ID" value="MBM7061826.1"/>
    <property type="molecule type" value="Genomic_DNA"/>
</dbReference>